<feature type="region of interest" description="Disordered" evidence="1">
    <location>
        <begin position="135"/>
        <end position="154"/>
    </location>
</feature>
<protein>
    <submittedName>
        <fullName evidence="3">Uncharacterized protein</fullName>
    </submittedName>
</protein>
<evidence type="ECO:0000313" key="4">
    <source>
        <dbReference type="Proteomes" id="UP000470384"/>
    </source>
</evidence>
<dbReference type="GeneID" id="300655597"/>
<organism evidence="3 4">
    <name type="scientific">Pyruvatibacter mobilis</name>
    <dbReference type="NCBI Taxonomy" id="1712261"/>
    <lineage>
        <taxon>Bacteria</taxon>
        <taxon>Pseudomonadati</taxon>
        <taxon>Pseudomonadota</taxon>
        <taxon>Alphaproteobacteria</taxon>
        <taxon>Hyphomicrobiales</taxon>
        <taxon>Parvibaculaceae</taxon>
        <taxon>Pyruvatibacter</taxon>
    </lineage>
</organism>
<feature type="chain" id="PRO_5032724808" evidence="2">
    <location>
        <begin position="27"/>
        <end position="154"/>
    </location>
</feature>
<gene>
    <name evidence="3" type="ORF">GTQ45_03170</name>
</gene>
<dbReference type="AlphaFoldDB" id="A0A845Q8G2"/>
<dbReference type="Proteomes" id="UP000470384">
    <property type="component" value="Unassembled WGS sequence"/>
</dbReference>
<feature type="signal peptide" evidence="2">
    <location>
        <begin position="1"/>
        <end position="26"/>
    </location>
</feature>
<accession>A0A845Q8G2</accession>
<keyword evidence="2" id="KW-0732">Signal</keyword>
<dbReference type="RefSeq" id="WP_160586816.1">
    <property type="nucleotide sequence ID" value="NZ_BMHN01000001.1"/>
</dbReference>
<sequence length="154" mass="16897">MTRFTFAATPLFAAGLLACTVFPAAAEEAGRYTMQPIEDGFLRLDTRTGAVSVCAGEGKDWSCTPASDERSELEEENARLRADNAVLREQVEELGAKPRVTTPEDVDAAMDAFETVAERFGKIIKIMRREMEELDEELNAPVEDAPEPSEGEPL</sequence>
<dbReference type="OrthoDB" id="7870871at2"/>
<proteinExistence type="predicted"/>
<evidence type="ECO:0000256" key="1">
    <source>
        <dbReference type="SAM" id="MobiDB-lite"/>
    </source>
</evidence>
<evidence type="ECO:0000313" key="3">
    <source>
        <dbReference type="EMBL" id="NBG94727.1"/>
    </source>
</evidence>
<keyword evidence="4" id="KW-1185">Reference proteome</keyword>
<dbReference type="EMBL" id="WXYQ01000002">
    <property type="protein sequence ID" value="NBG94727.1"/>
    <property type="molecule type" value="Genomic_DNA"/>
</dbReference>
<reference evidence="3 4" key="1">
    <citation type="journal article" date="2016" name="Int. J. Syst. Evol. Microbiol.">
        <title>Pyruvatibacter mobilis gen. nov., sp. nov., a marine bacterium from the culture broth of Picochlorum sp. 122.</title>
        <authorList>
            <person name="Wang G."/>
            <person name="Tang M."/>
            <person name="Wu H."/>
            <person name="Dai S."/>
            <person name="Li T."/>
            <person name="Chen C."/>
            <person name="He H."/>
            <person name="Fan J."/>
            <person name="Xiang W."/>
            <person name="Li X."/>
        </authorList>
    </citation>
    <scope>NUCLEOTIDE SEQUENCE [LARGE SCALE GENOMIC DNA]</scope>
    <source>
        <strain evidence="3 4">GYP-11</strain>
    </source>
</reference>
<comment type="caution">
    <text evidence="3">The sequence shown here is derived from an EMBL/GenBank/DDBJ whole genome shotgun (WGS) entry which is preliminary data.</text>
</comment>
<dbReference type="PROSITE" id="PS51257">
    <property type="entry name" value="PROKAR_LIPOPROTEIN"/>
    <property type="match status" value="1"/>
</dbReference>
<name>A0A845Q8G2_9HYPH</name>
<evidence type="ECO:0000256" key="2">
    <source>
        <dbReference type="SAM" id="SignalP"/>
    </source>
</evidence>